<evidence type="ECO:0000313" key="4">
    <source>
        <dbReference type="EMBL" id="GGG82359.1"/>
    </source>
</evidence>
<dbReference type="Gene3D" id="3.40.630.30">
    <property type="match status" value="1"/>
</dbReference>
<dbReference type="InterPro" id="IPR000182">
    <property type="entry name" value="GNAT_dom"/>
</dbReference>
<evidence type="ECO:0000313" key="5">
    <source>
        <dbReference type="Proteomes" id="UP000600247"/>
    </source>
</evidence>
<dbReference type="PROSITE" id="PS51186">
    <property type="entry name" value="GNAT"/>
    <property type="match status" value="1"/>
</dbReference>
<dbReference type="Pfam" id="PF00583">
    <property type="entry name" value="Acetyltransf_1"/>
    <property type="match status" value="1"/>
</dbReference>
<keyword evidence="2" id="KW-0012">Acyltransferase</keyword>
<gene>
    <name evidence="4" type="primary">rimI</name>
    <name evidence="4" type="ORF">GCM10010918_44670</name>
</gene>
<dbReference type="Proteomes" id="UP000600247">
    <property type="component" value="Unassembled WGS sequence"/>
</dbReference>
<evidence type="ECO:0000259" key="3">
    <source>
        <dbReference type="PROSITE" id="PS51186"/>
    </source>
</evidence>
<dbReference type="PANTHER" id="PTHR23091">
    <property type="entry name" value="N-TERMINAL ACETYLTRANSFERASE"/>
    <property type="match status" value="1"/>
</dbReference>
<name>A0A917HKW3_9BACL</name>
<comment type="caution">
    <text evidence="4">The sequence shown here is derived from an EMBL/GenBank/DDBJ whole genome shotgun (WGS) entry which is preliminary data.</text>
</comment>
<dbReference type="SUPFAM" id="SSF55729">
    <property type="entry name" value="Acyl-CoA N-acyltransferases (Nat)"/>
    <property type="match status" value="1"/>
</dbReference>
<reference evidence="4 5" key="1">
    <citation type="journal article" date="2014" name="Int. J. Syst. Evol. Microbiol.">
        <title>Complete genome sequence of Corynebacterium casei LMG S-19264T (=DSM 44701T), isolated from a smear-ripened cheese.</title>
        <authorList>
            <consortium name="US DOE Joint Genome Institute (JGI-PGF)"/>
            <person name="Walter F."/>
            <person name="Albersmeier A."/>
            <person name="Kalinowski J."/>
            <person name="Ruckert C."/>
        </authorList>
    </citation>
    <scope>NUCLEOTIDE SEQUENCE [LARGE SCALE GENOMIC DNA]</scope>
    <source>
        <strain evidence="4 5">CGMCC 1.15286</strain>
    </source>
</reference>
<dbReference type="NCBIfam" id="TIGR01575">
    <property type="entry name" value="rimI"/>
    <property type="match status" value="1"/>
</dbReference>
<keyword evidence="5" id="KW-1185">Reference proteome</keyword>
<organism evidence="4 5">
    <name type="scientific">Paenibacillus radicis</name>
    <name type="common">ex Gao et al. 2016</name>
    <dbReference type="NCBI Taxonomy" id="1737354"/>
    <lineage>
        <taxon>Bacteria</taxon>
        <taxon>Bacillati</taxon>
        <taxon>Bacillota</taxon>
        <taxon>Bacilli</taxon>
        <taxon>Bacillales</taxon>
        <taxon>Paenibacillaceae</taxon>
        <taxon>Paenibacillus</taxon>
    </lineage>
</organism>
<feature type="domain" description="N-acetyltransferase" evidence="3">
    <location>
        <begin position="10"/>
        <end position="155"/>
    </location>
</feature>
<evidence type="ECO:0000256" key="1">
    <source>
        <dbReference type="ARBA" id="ARBA00022679"/>
    </source>
</evidence>
<dbReference type="InterPro" id="IPR016181">
    <property type="entry name" value="Acyl_CoA_acyltransferase"/>
</dbReference>
<dbReference type="GO" id="GO:0004596">
    <property type="term" value="F:protein-N-terminal amino-acid acetyltransferase activity"/>
    <property type="evidence" value="ECO:0007669"/>
    <property type="project" value="InterPro"/>
</dbReference>
<dbReference type="RefSeq" id="WP_188891552.1">
    <property type="nucleotide sequence ID" value="NZ_BMHY01000010.1"/>
</dbReference>
<dbReference type="InterPro" id="IPR006464">
    <property type="entry name" value="AcTrfase_RimI/Ard1"/>
</dbReference>
<proteinExistence type="predicted"/>
<sequence length="171" mass="19430">MRKSAIDGKVLFRTMALEDIERIVAIEEEAFATPWTAEAFRNELLNNMFARYVVMEWNDRIIGYGGMWIIMDEAHVTNIAIEADWRGKGLGERLMDQLQRRAVYYGAAKMTLEVRASNRIAQKLYGKLGFEPSGIRPGYYSDNQEDAIIMWAELAGGKQNDDEVGAEDQGL</sequence>
<dbReference type="InterPro" id="IPR045047">
    <property type="entry name" value="Ard1-like"/>
</dbReference>
<dbReference type="PANTHER" id="PTHR23091:SF4">
    <property type="entry name" value="N-TERMINAL AMINO-ACID N(ALPHA)-ACETYLTRANSFERASE NATA"/>
    <property type="match status" value="1"/>
</dbReference>
<evidence type="ECO:0000256" key="2">
    <source>
        <dbReference type="ARBA" id="ARBA00023315"/>
    </source>
</evidence>
<dbReference type="GO" id="GO:0031415">
    <property type="term" value="C:NatA complex"/>
    <property type="evidence" value="ECO:0007669"/>
    <property type="project" value="InterPro"/>
</dbReference>
<keyword evidence="1" id="KW-0808">Transferase</keyword>
<protein>
    <submittedName>
        <fullName evidence="4">Ribosomal-protein-alanine acetyltransferase</fullName>
    </submittedName>
</protein>
<dbReference type="EMBL" id="BMHY01000010">
    <property type="protein sequence ID" value="GGG82359.1"/>
    <property type="molecule type" value="Genomic_DNA"/>
</dbReference>
<dbReference type="AlphaFoldDB" id="A0A917HKW3"/>
<dbReference type="CDD" id="cd04301">
    <property type="entry name" value="NAT_SF"/>
    <property type="match status" value="1"/>
</dbReference>
<accession>A0A917HKW3</accession>